<reference evidence="1" key="1">
    <citation type="submission" date="2020-06" db="EMBL/GenBank/DDBJ databases">
        <title>WGS assembly of Ceratodon purpureus strain R40.</title>
        <authorList>
            <person name="Carey S.B."/>
            <person name="Jenkins J."/>
            <person name="Shu S."/>
            <person name="Lovell J.T."/>
            <person name="Sreedasyam A."/>
            <person name="Maumus F."/>
            <person name="Tiley G.P."/>
            <person name="Fernandez-Pozo N."/>
            <person name="Barry K."/>
            <person name="Chen C."/>
            <person name="Wang M."/>
            <person name="Lipzen A."/>
            <person name="Daum C."/>
            <person name="Saski C.A."/>
            <person name="Payton A.C."/>
            <person name="Mcbreen J.C."/>
            <person name="Conrad R.E."/>
            <person name="Kollar L.M."/>
            <person name="Olsson S."/>
            <person name="Huttunen S."/>
            <person name="Landis J.B."/>
            <person name="Wickett N.J."/>
            <person name="Johnson M.G."/>
            <person name="Rensing S.A."/>
            <person name="Grimwood J."/>
            <person name="Schmutz J."/>
            <person name="Mcdaniel S.F."/>
        </authorList>
    </citation>
    <scope>NUCLEOTIDE SEQUENCE</scope>
    <source>
        <strain evidence="1">R40</strain>
    </source>
</reference>
<evidence type="ECO:0000313" key="2">
    <source>
        <dbReference type="Proteomes" id="UP000822688"/>
    </source>
</evidence>
<name>A0A8T0GWC3_CERPU</name>
<comment type="caution">
    <text evidence="1">The sequence shown here is derived from an EMBL/GenBank/DDBJ whole genome shotgun (WGS) entry which is preliminary data.</text>
</comment>
<proteinExistence type="predicted"/>
<accession>A0A8T0GWC3</accession>
<dbReference type="EMBL" id="CM026429">
    <property type="protein sequence ID" value="KAG0563203.1"/>
    <property type="molecule type" value="Genomic_DNA"/>
</dbReference>
<evidence type="ECO:0000313" key="1">
    <source>
        <dbReference type="EMBL" id="KAG0563203.1"/>
    </source>
</evidence>
<dbReference type="AlphaFoldDB" id="A0A8T0GWC3"/>
<organism evidence="1 2">
    <name type="scientific">Ceratodon purpureus</name>
    <name type="common">Fire moss</name>
    <name type="synonym">Dicranum purpureum</name>
    <dbReference type="NCBI Taxonomy" id="3225"/>
    <lineage>
        <taxon>Eukaryota</taxon>
        <taxon>Viridiplantae</taxon>
        <taxon>Streptophyta</taxon>
        <taxon>Embryophyta</taxon>
        <taxon>Bryophyta</taxon>
        <taxon>Bryophytina</taxon>
        <taxon>Bryopsida</taxon>
        <taxon>Dicranidae</taxon>
        <taxon>Pseudoditrichales</taxon>
        <taxon>Ditrichaceae</taxon>
        <taxon>Ceratodon</taxon>
    </lineage>
</organism>
<keyword evidence="2" id="KW-1185">Reference proteome</keyword>
<dbReference type="Proteomes" id="UP000822688">
    <property type="component" value="Chromosome 8"/>
</dbReference>
<sequence>MLLCFQFTANLLASRISFFDLWTWASQSTLPILVDKVAETVFLIFRQI</sequence>
<protein>
    <submittedName>
        <fullName evidence="1">Uncharacterized protein</fullName>
    </submittedName>
</protein>
<gene>
    <name evidence="1" type="ORF">KC19_8G011500</name>
</gene>